<keyword evidence="1" id="KW-0472">Membrane</keyword>
<dbReference type="EMBL" id="GALX01006065">
    <property type="protein sequence ID" value="JAB62401.1"/>
    <property type="molecule type" value="Transcribed_RNA"/>
</dbReference>
<accession>V5I7P7</accession>
<protein>
    <submittedName>
        <fullName evidence="2">Retrotransposable element</fullName>
    </submittedName>
</protein>
<dbReference type="AlphaFoldDB" id="V5I7P7"/>
<sequence length="197" mass="22663">SVQRRVALRIAMAYRTVSTVAAQVVAGVIPIHLAVDERRRMYEAEGPREEVERAEREVTLSKWQQEYDGSDKGRWTRTLVTDVKEWTGRKHGEVTYFITQFLTGHGSFGSYLLRIQKSPNEECIYCGETDTAEHTVFECPRSLRERTDMEVAVGFPITRGNLIATALSSKSAWDHTLGVIHSIMRRKEEDMRRMQQQ</sequence>
<evidence type="ECO:0000256" key="1">
    <source>
        <dbReference type="SAM" id="Phobius"/>
    </source>
</evidence>
<proteinExistence type="predicted"/>
<evidence type="ECO:0000313" key="2">
    <source>
        <dbReference type="EMBL" id="JAB62401.1"/>
    </source>
</evidence>
<feature type="non-terminal residue" evidence="2">
    <location>
        <position position="1"/>
    </location>
</feature>
<name>V5I7P7_ANOGL</name>
<organism evidence="2">
    <name type="scientific">Anoplophora glabripennis</name>
    <name type="common">Asian longhorn beetle</name>
    <name type="synonym">Anoplophora nobilis</name>
    <dbReference type="NCBI Taxonomy" id="217634"/>
    <lineage>
        <taxon>Eukaryota</taxon>
        <taxon>Metazoa</taxon>
        <taxon>Ecdysozoa</taxon>
        <taxon>Arthropoda</taxon>
        <taxon>Hexapoda</taxon>
        <taxon>Insecta</taxon>
        <taxon>Pterygota</taxon>
        <taxon>Neoptera</taxon>
        <taxon>Endopterygota</taxon>
        <taxon>Coleoptera</taxon>
        <taxon>Polyphaga</taxon>
        <taxon>Cucujiformia</taxon>
        <taxon>Chrysomeloidea</taxon>
        <taxon>Cerambycidae</taxon>
        <taxon>Lamiinae</taxon>
        <taxon>Lamiini</taxon>
        <taxon>Anoplophora</taxon>
    </lineage>
</organism>
<keyword evidence="1" id="KW-0812">Transmembrane</keyword>
<feature type="transmembrane region" description="Helical" evidence="1">
    <location>
        <begin position="12"/>
        <end position="35"/>
    </location>
</feature>
<gene>
    <name evidence="2" type="primary">PO14</name>
</gene>
<keyword evidence="1" id="KW-1133">Transmembrane helix</keyword>
<reference evidence="2" key="1">
    <citation type="submission" date="2013-07" db="EMBL/GenBank/DDBJ databases">
        <title>Midgut Transcriptome Profiling of Anoplphora glabripennis, a Lignocellulose Degrading, Wood-Boring Cerambycid.</title>
        <authorList>
            <person name="Scully E.D."/>
            <person name="Hoover K."/>
            <person name="Carlson J.E."/>
            <person name="Tien M."/>
            <person name="Geib S.M."/>
        </authorList>
    </citation>
    <scope>NUCLEOTIDE SEQUENCE</scope>
</reference>